<gene>
    <name evidence="2" type="ORF">H6G59_09310</name>
</gene>
<dbReference type="Pfam" id="PF18134">
    <property type="entry name" value="AGS_C"/>
    <property type="match status" value="1"/>
</dbReference>
<accession>A0ABR8FED3</accession>
<evidence type="ECO:0000313" key="2">
    <source>
        <dbReference type="EMBL" id="MBD2568097.1"/>
    </source>
</evidence>
<evidence type="ECO:0000259" key="1">
    <source>
        <dbReference type="Pfam" id="PF18134"/>
    </source>
</evidence>
<dbReference type="RefSeq" id="WP_190713713.1">
    <property type="nucleotide sequence ID" value="NZ_JACJST010000007.1"/>
</dbReference>
<dbReference type="InterPro" id="IPR040511">
    <property type="entry name" value="AGS_C"/>
</dbReference>
<dbReference type="Proteomes" id="UP000640531">
    <property type="component" value="Unassembled WGS sequence"/>
</dbReference>
<name>A0ABR8FED3_9NOST</name>
<evidence type="ECO:0000313" key="3">
    <source>
        <dbReference type="Proteomes" id="UP000640531"/>
    </source>
</evidence>
<reference evidence="2 3" key="1">
    <citation type="journal article" date="2020" name="ISME J.">
        <title>Comparative genomics reveals insights into cyanobacterial evolution and habitat adaptation.</title>
        <authorList>
            <person name="Chen M.Y."/>
            <person name="Teng W.K."/>
            <person name="Zhao L."/>
            <person name="Hu C.X."/>
            <person name="Zhou Y.K."/>
            <person name="Han B.P."/>
            <person name="Song L.R."/>
            <person name="Shu W.S."/>
        </authorList>
    </citation>
    <scope>NUCLEOTIDE SEQUENCE [LARGE SCALE GENOMIC DNA]</scope>
    <source>
        <strain evidence="2 3">FACHB-196</strain>
    </source>
</reference>
<protein>
    <recommendedName>
        <fullName evidence="1">Adenylyl/Guanylyl and SMODS C-terminal sensor domain-containing protein</fullName>
    </recommendedName>
</protein>
<dbReference type="EMBL" id="JACJST010000007">
    <property type="protein sequence ID" value="MBD2568097.1"/>
    <property type="molecule type" value="Genomic_DNA"/>
</dbReference>
<keyword evidence="3" id="KW-1185">Reference proteome</keyword>
<organism evidence="2 3">
    <name type="scientific">Anabaena lutea FACHB-196</name>
    <dbReference type="NCBI Taxonomy" id="2692881"/>
    <lineage>
        <taxon>Bacteria</taxon>
        <taxon>Bacillati</taxon>
        <taxon>Cyanobacteriota</taxon>
        <taxon>Cyanophyceae</taxon>
        <taxon>Nostocales</taxon>
        <taxon>Nostocaceae</taxon>
        <taxon>Anabaena</taxon>
    </lineage>
</organism>
<proteinExistence type="predicted"/>
<sequence>MWHFNRRFDCNVGTEAIRKNQIRGQIINDSGNHERIESSDFHGEHFVECYIIKNNICVAWHKIDVPIKLSE</sequence>
<comment type="caution">
    <text evidence="2">The sequence shown here is derived from an EMBL/GenBank/DDBJ whole genome shotgun (WGS) entry which is preliminary data.</text>
</comment>
<feature type="domain" description="Adenylyl/Guanylyl and SMODS C-terminal sensor" evidence="1">
    <location>
        <begin position="11"/>
        <end position="68"/>
    </location>
</feature>